<gene>
    <name evidence="20" type="ORF">CANCADRAFT_57554</name>
</gene>
<evidence type="ECO:0000256" key="4">
    <source>
        <dbReference type="ARBA" id="ARBA00004371"/>
    </source>
</evidence>
<keyword evidence="9" id="KW-0479">Metal-binding</keyword>
<feature type="domain" description="FYVE-type" evidence="19">
    <location>
        <begin position="13"/>
        <end position="92"/>
    </location>
</feature>
<evidence type="ECO:0000256" key="10">
    <source>
        <dbReference type="ARBA" id="ARBA00022753"/>
    </source>
</evidence>
<dbReference type="Pfam" id="PF13639">
    <property type="entry name" value="zf-RING_2"/>
    <property type="match status" value="1"/>
</dbReference>
<keyword evidence="11 17" id="KW-0863">Zinc-finger</keyword>
<dbReference type="CDD" id="cd16489">
    <property type="entry name" value="mRING-CH-C4HC2H_ZNRF"/>
    <property type="match status" value="1"/>
</dbReference>
<proteinExistence type="predicted"/>
<evidence type="ECO:0000256" key="11">
    <source>
        <dbReference type="ARBA" id="ARBA00022771"/>
    </source>
</evidence>
<evidence type="ECO:0000256" key="17">
    <source>
        <dbReference type="PROSITE-ProRule" id="PRU00175"/>
    </source>
</evidence>
<reference evidence="21" key="1">
    <citation type="submission" date="2016-02" db="EMBL/GenBank/DDBJ databases">
        <title>Comparative genomics of biotechnologically important yeasts.</title>
        <authorList>
            <consortium name="DOE Joint Genome Institute"/>
            <person name="Riley R."/>
            <person name="Haridas S."/>
            <person name="Wolfe K.H."/>
            <person name="Lopes M.R."/>
            <person name="Hittinger C.T."/>
            <person name="Goker M."/>
            <person name="Salamov A."/>
            <person name="Wisecaver J."/>
            <person name="Long T.M."/>
            <person name="Aerts A.L."/>
            <person name="Barry K."/>
            <person name="Choi C."/>
            <person name="Clum A."/>
            <person name="Coughlan A.Y."/>
            <person name="Deshpande S."/>
            <person name="Douglass A.P."/>
            <person name="Hanson S.J."/>
            <person name="Klenk H.-P."/>
            <person name="Labutti K."/>
            <person name="Lapidus A."/>
            <person name="Lindquist E."/>
            <person name="Lipzen A."/>
            <person name="Meier-Kolthoff J.P."/>
            <person name="Ohm R.A."/>
            <person name="Otillar R.P."/>
            <person name="Pangilinan J."/>
            <person name="Peng Y."/>
            <person name="Rokas A."/>
            <person name="Rosa C.A."/>
            <person name="Scheuner C."/>
            <person name="Sibirny A.A."/>
            <person name="Slot J.C."/>
            <person name="Stielow J.B."/>
            <person name="Sun H."/>
            <person name="Kurtzman C.P."/>
            <person name="Blackwell M."/>
            <person name="Jeffries T.W."/>
            <person name="Grigoriev I.V."/>
        </authorList>
    </citation>
    <scope>NUCLEOTIDE SEQUENCE [LARGE SCALE GENOMIC DNA]</scope>
    <source>
        <strain evidence="21">NRRL Y-17796</strain>
    </source>
</reference>
<evidence type="ECO:0000256" key="15">
    <source>
        <dbReference type="ARBA" id="ARBA00023228"/>
    </source>
</evidence>
<evidence type="ECO:0000256" key="5">
    <source>
        <dbReference type="ARBA" id="ARBA00004906"/>
    </source>
</evidence>
<evidence type="ECO:0000259" key="18">
    <source>
        <dbReference type="PROSITE" id="PS50089"/>
    </source>
</evidence>
<comment type="pathway">
    <text evidence="5">Protein modification; protein ubiquitination.</text>
</comment>
<feature type="domain" description="RING-type" evidence="18">
    <location>
        <begin position="178"/>
        <end position="220"/>
    </location>
</feature>
<keyword evidence="14" id="KW-0472">Membrane</keyword>
<dbReference type="EC" id="2.3.2.27" evidence="6"/>
<evidence type="ECO:0000256" key="9">
    <source>
        <dbReference type="ARBA" id="ARBA00022723"/>
    </source>
</evidence>
<evidence type="ECO:0000256" key="16">
    <source>
        <dbReference type="ARBA" id="ARBA00023288"/>
    </source>
</evidence>
<evidence type="ECO:0000256" key="12">
    <source>
        <dbReference type="ARBA" id="ARBA00022786"/>
    </source>
</evidence>
<name>A0A1E4THV5_9ASCO</name>
<protein>
    <recommendedName>
        <fullName evidence="6">RING-type E3 ubiquitin transferase</fullName>
        <ecNumber evidence="6">2.3.2.27</ecNumber>
    </recommendedName>
</protein>
<dbReference type="GO" id="GO:0032266">
    <property type="term" value="F:phosphatidylinositol-3-phosphate binding"/>
    <property type="evidence" value="ECO:0007669"/>
    <property type="project" value="EnsemblFungi"/>
</dbReference>
<dbReference type="PROSITE" id="PS50178">
    <property type="entry name" value="ZF_FYVE"/>
    <property type="match status" value="1"/>
</dbReference>
<keyword evidence="13" id="KW-0862">Zinc</keyword>
<dbReference type="GO" id="GO:0000329">
    <property type="term" value="C:fungal-type vacuole membrane"/>
    <property type="evidence" value="ECO:0007669"/>
    <property type="project" value="EnsemblFungi"/>
</dbReference>
<evidence type="ECO:0000259" key="19">
    <source>
        <dbReference type="PROSITE" id="PS50178"/>
    </source>
</evidence>
<dbReference type="GO" id="GO:0042176">
    <property type="term" value="P:regulation of protein catabolic process"/>
    <property type="evidence" value="ECO:0007669"/>
    <property type="project" value="EnsemblFungi"/>
</dbReference>
<sequence>MATLRSIPTWQADSDANQCPLCKAPFSFFNRRHHCRHCGRVVCNSCSTSRLVYPTVIAPPNDQNSENPQGTVTSNRYLMPLRTCDQCSASLLLSRSCDDPPKPQGGARAIPAAVVDDRDQCPICGKRLDLMRSEDARIKHVSDCLTAAEFSGSPDRHRRYHNRMVSYPVTANEIGKECIICFEEFKENDVIGRLECLCFFHKQCIKDWFDRKGPGNCPVHAIPQ</sequence>
<evidence type="ECO:0000256" key="6">
    <source>
        <dbReference type="ARBA" id="ARBA00012483"/>
    </source>
</evidence>
<dbReference type="GO" id="GO:0008270">
    <property type="term" value="F:zinc ion binding"/>
    <property type="evidence" value="ECO:0007669"/>
    <property type="project" value="UniProtKB-KW"/>
</dbReference>
<dbReference type="GO" id="GO:0061630">
    <property type="term" value="F:ubiquitin protein ligase activity"/>
    <property type="evidence" value="ECO:0007669"/>
    <property type="project" value="UniProtKB-EC"/>
</dbReference>
<dbReference type="GO" id="GO:0005770">
    <property type="term" value="C:late endosome"/>
    <property type="evidence" value="ECO:0007669"/>
    <property type="project" value="EnsemblFungi"/>
</dbReference>
<dbReference type="GO" id="GO:0045721">
    <property type="term" value="P:negative regulation of gluconeogenesis"/>
    <property type="evidence" value="ECO:0007669"/>
    <property type="project" value="EnsemblFungi"/>
</dbReference>
<comment type="catalytic activity">
    <reaction evidence="1">
        <text>S-ubiquitinyl-[E2 ubiquitin-conjugating enzyme]-L-cysteine + [acceptor protein]-L-lysine = [E2 ubiquitin-conjugating enzyme]-L-cysteine + N(6)-ubiquitinyl-[acceptor protein]-L-lysine.</text>
        <dbReference type="EC" id="2.3.2.27"/>
    </reaction>
</comment>
<dbReference type="PROSITE" id="PS50089">
    <property type="entry name" value="ZF_RING_2"/>
    <property type="match status" value="1"/>
</dbReference>
<keyword evidence="8" id="KW-0519">Myristate</keyword>
<evidence type="ECO:0000256" key="2">
    <source>
        <dbReference type="ARBA" id="ARBA00004170"/>
    </source>
</evidence>
<keyword evidence="21" id="KW-1185">Reference proteome</keyword>
<keyword evidence="15" id="KW-0458">Lysosome</keyword>
<evidence type="ECO:0000256" key="1">
    <source>
        <dbReference type="ARBA" id="ARBA00000900"/>
    </source>
</evidence>
<dbReference type="InterPro" id="IPR013083">
    <property type="entry name" value="Znf_RING/FYVE/PHD"/>
</dbReference>
<keyword evidence="10" id="KW-0967">Endosome</keyword>
<dbReference type="PANTHER" id="PTHR46661">
    <property type="entry name" value="E3 UBIQUITIN-PROTEIN LIGASE ZNRF1-LIKE PROTEIN"/>
    <property type="match status" value="1"/>
</dbReference>
<dbReference type="SUPFAM" id="SSF57903">
    <property type="entry name" value="FYVE/PHD zinc finger"/>
    <property type="match status" value="1"/>
</dbReference>
<dbReference type="SMART" id="SM00064">
    <property type="entry name" value="FYVE"/>
    <property type="match status" value="1"/>
</dbReference>
<dbReference type="InterPro" id="IPR051878">
    <property type="entry name" value="ZNRF_ubiq-protein_ligase"/>
</dbReference>
<keyword evidence="16" id="KW-0449">Lipoprotein</keyword>
<dbReference type="GO" id="GO:0070936">
    <property type="term" value="P:protein K48-linked ubiquitination"/>
    <property type="evidence" value="ECO:0007669"/>
    <property type="project" value="TreeGrafter"/>
</dbReference>
<dbReference type="PANTHER" id="PTHR46661:SF4">
    <property type="entry name" value="RING-TYPE DOMAIN-CONTAINING PROTEIN"/>
    <property type="match status" value="1"/>
</dbReference>
<dbReference type="InterPro" id="IPR011011">
    <property type="entry name" value="Znf_FYVE_PHD"/>
</dbReference>
<evidence type="ECO:0000256" key="8">
    <source>
        <dbReference type="ARBA" id="ARBA00022707"/>
    </source>
</evidence>
<dbReference type="Pfam" id="PF01363">
    <property type="entry name" value="FYVE"/>
    <property type="match status" value="1"/>
</dbReference>
<accession>A0A1E4THV5</accession>
<evidence type="ECO:0000313" key="21">
    <source>
        <dbReference type="Proteomes" id="UP000095023"/>
    </source>
</evidence>
<organism evidence="20 21">
    <name type="scientific">Tortispora caseinolytica NRRL Y-17796</name>
    <dbReference type="NCBI Taxonomy" id="767744"/>
    <lineage>
        <taxon>Eukaryota</taxon>
        <taxon>Fungi</taxon>
        <taxon>Dikarya</taxon>
        <taxon>Ascomycota</taxon>
        <taxon>Saccharomycotina</taxon>
        <taxon>Trigonopsidomycetes</taxon>
        <taxon>Trigonopsidales</taxon>
        <taxon>Trigonopsidaceae</taxon>
        <taxon>Tortispora</taxon>
    </lineage>
</organism>
<dbReference type="GO" id="GO:0043161">
    <property type="term" value="P:proteasome-mediated ubiquitin-dependent protein catabolic process"/>
    <property type="evidence" value="ECO:0007669"/>
    <property type="project" value="TreeGrafter"/>
</dbReference>
<dbReference type="Gene3D" id="3.30.40.10">
    <property type="entry name" value="Zinc/RING finger domain, C3HC4 (zinc finger)"/>
    <property type="match status" value="2"/>
</dbReference>
<keyword evidence="7" id="KW-0808">Transferase</keyword>
<dbReference type="EMBL" id="KV453842">
    <property type="protein sequence ID" value="ODV91258.1"/>
    <property type="molecule type" value="Genomic_DNA"/>
</dbReference>
<evidence type="ECO:0000256" key="3">
    <source>
        <dbReference type="ARBA" id="ARBA00004177"/>
    </source>
</evidence>
<evidence type="ECO:0000256" key="13">
    <source>
        <dbReference type="ARBA" id="ARBA00022833"/>
    </source>
</evidence>
<dbReference type="InterPro" id="IPR001841">
    <property type="entry name" value="Znf_RING"/>
</dbReference>
<keyword evidence="12" id="KW-0833">Ubl conjugation pathway</keyword>
<evidence type="ECO:0000256" key="14">
    <source>
        <dbReference type="ARBA" id="ARBA00023136"/>
    </source>
</evidence>
<comment type="subcellular location">
    <subcellularLocation>
        <location evidence="3">Endosome</location>
    </subcellularLocation>
    <subcellularLocation>
        <location evidence="4">Lysosome</location>
    </subcellularLocation>
    <subcellularLocation>
        <location evidence="2">Membrane</location>
        <topology evidence="2">Peripheral membrane protein</topology>
    </subcellularLocation>
</comment>
<dbReference type="SUPFAM" id="SSF57850">
    <property type="entry name" value="RING/U-box"/>
    <property type="match status" value="1"/>
</dbReference>
<dbReference type="InterPro" id="IPR000306">
    <property type="entry name" value="Znf_FYVE"/>
</dbReference>
<dbReference type="SMART" id="SM00184">
    <property type="entry name" value="RING"/>
    <property type="match status" value="2"/>
</dbReference>
<dbReference type="Proteomes" id="UP000095023">
    <property type="component" value="Unassembled WGS sequence"/>
</dbReference>
<dbReference type="AlphaFoldDB" id="A0A1E4THV5"/>
<dbReference type="GO" id="GO:0031647">
    <property type="term" value="P:regulation of protein stability"/>
    <property type="evidence" value="ECO:0007669"/>
    <property type="project" value="EnsemblFungi"/>
</dbReference>
<evidence type="ECO:0000313" key="20">
    <source>
        <dbReference type="EMBL" id="ODV91258.1"/>
    </source>
</evidence>
<dbReference type="OrthoDB" id="660555at2759"/>
<dbReference type="InterPro" id="IPR017455">
    <property type="entry name" value="Znf_FYVE-rel"/>
</dbReference>
<evidence type="ECO:0000256" key="7">
    <source>
        <dbReference type="ARBA" id="ARBA00022679"/>
    </source>
</evidence>